<evidence type="ECO:0000259" key="3">
    <source>
        <dbReference type="SMART" id="SM00839"/>
    </source>
</evidence>
<evidence type="ECO:0000256" key="2">
    <source>
        <dbReference type="ARBA" id="ARBA00023002"/>
    </source>
</evidence>
<dbReference type="Pfam" id="PF00208">
    <property type="entry name" value="ELFV_dehydrog"/>
    <property type="match status" value="1"/>
</dbReference>
<feature type="domain" description="Glutamate/phenylalanine/leucine/valine/L-tryptophan dehydrogenase C-terminal" evidence="3">
    <location>
        <begin position="606"/>
        <end position="879"/>
    </location>
</feature>
<dbReference type="PANTHER" id="PTHR11606">
    <property type="entry name" value="GLUTAMATE DEHYDROGENASE"/>
    <property type="match status" value="1"/>
</dbReference>
<comment type="similarity">
    <text evidence="1">Belongs to the Glu/Leu/Phe/Val dehydrogenases family.</text>
</comment>
<dbReference type="PANTHER" id="PTHR11606:SF39">
    <property type="entry name" value="GLUTAMATE_PHENYLALANINE_LEUCINE_VALINE_L-TRYPTOPHAN DEHYDROGENASE C-TERMINAL DOMAIN-CONTAINING PROTEIN"/>
    <property type="match status" value="1"/>
</dbReference>
<evidence type="ECO:0000313" key="5">
    <source>
        <dbReference type="Proteomes" id="UP001319827"/>
    </source>
</evidence>
<dbReference type="InterPro" id="IPR036291">
    <property type="entry name" value="NAD(P)-bd_dom_sf"/>
</dbReference>
<gene>
    <name evidence="4" type="ORF">DESUT3_14830</name>
</gene>
<evidence type="ECO:0000313" key="4">
    <source>
        <dbReference type="EMBL" id="BCR04414.1"/>
    </source>
</evidence>
<accession>A0ABM8HUL3</accession>
<dbReference type="SUPFAM" id="SSF51735">
    <property type="entry name" value="NAD(P)-binding Rossmann-fold domains"/>
    <property type="match status" value="1"/>
</dbReference>
<keyword evidence="2" id="KW-0560">Oxidoreductase</keyword>
<keyword evidence="5" id="KW-1185">Reference proteome</keyword>
<dbReference type="Proteomes" id="UP001319827">
    <property type="component" value="Chromosome"/>
</dbReference>
<name>A0ABM8HUL3_9BACT</name>
<sequence>MREIGASCGSAGENLQWLMDKMHPYFSITMQDEPEAVAALATRMHLLGHEQRLVLADRETRLIVARPNRPGSLYDTLKNLREREISYAQFTQSYGALSGIGEGLEVQRFEFERKSNQEIAEAGNVKIPAGIRKGIADAVAEFYPDFDSKQFDRLLRLLWLNNEHYVRVSPAKRVAQILWLYLQSILHGGIYFDAEETEDTEHQREYRVMFAAANPPQIDFLQQIMEVFNRLGIGVKRAYCLTISNGLHPYFLGNFYVRSRDAGLVDKGSELFNLLRKELYNTQILSTASHAYREFVAKGVMTGEEASLVNALISFCHTNLAHNQPDRFGFEDVMRAFHSHPDMALQLIWLFKTRFDPNLEEREGLYGKTLAEVTQAIDAYNTGHRHLDDVRRAIFRCALIFIRNTLKTNFFIPEKQALAFRLDPVYLAELGPEFTADLPPERPFRVTFFFARHGAGYHIGFSDIARGGWRTILTRGWDDYVTAANTVFRENYVLAHTQHLKNKDIYEGGSKMVVILDSADLTDKDLVTRRLYKLQFGFINAFFDIYVTEDGRAKDPRVIDYYGEDEPIELGPDENMHDEMVEMIARQSVRRGYLLGIGVISSKKVGINHKEYGVTSTGVVKFAEITMAELGIDIRKDPFTVKFTGGPNGDVAGNAMRLLLERCPQVKINMIIDGTGALFDPAGADLGALKKIVLKSDVEAFDPLALHEGAFLLYRNVRRTEGLRELYKKVVRSNGELQEQWITIDEFYREFNGLTFRVQADLFIPAGGRPETIDKDNWQRFFLTDGSPSARAIVEGANSFITPEAREELQKKGVVILRDASANKCGVISSSYEIIANLLMNDKEFLANKERYVTDVLEILERRAEEEARLVFRRYREAGGSHLYTEVSAAISQEINAHYARLFAFFQAHPELCDEPLFKKAIEAHMPAMVRSNAKYRGRIKNLPPKYRYAILASELASSLVYRGDSEANFIEMLRGHLVRSFAA</sequence>
<evidence type="ECO:0000256" key="1">
    <source>
        <dbReference type="ARBA" id="ARBA00006382"/>
    </source>
</evidence>
<reference evidence="4 5" key="1">
    <citation type="journal article" date="2016" name="C (Basel)">
        <title>Selective Growth of and Electricity Production by Marine Exoelectrogenic Bacteria in Self-Aggregated Hydrogel of Microbially Reduced Graphene Oxide.</title>
        <authorList>
            <person name="Yoshida N."/>
            <person name="Goto Y."/>
            <person name="Miyata Y."/>
        </authorList>
    </citation>
    <scope>NUCLEOTIDE SEQUENCE [LARGE SCALE GENOMIC DNA]</scope>
    <source>
        <strain evidence="4 5">NIT-T3</strain>
    </source>
</reference>
<dbReference type="SUPFAM" id="SSF53223">
    <property type="entry name" value="Aminoacid dehydrogenase-like, N-terminal domain"/>
    <property type="match status" value="1"/>
</dbReference>
<dbReference type="Gene3D" id="3.40.50.720">
    <property type="entry name" value="NAD(P)-binding Rossmann-like Domain"/>
    <property type="match status" value="1"/>
</dbReference>
<dbReference type="SMART" id="SM00839">
    <property type="entry name" value="ELFV_dehydrog"/>
    <property type="match status" value="1"/>
</dbReference>
<organism evidence="4 5">
    <name type="scientific">Desulfuromonas versatilis</name>
    <dbReference type="NCBI Taxonomy" id="2802975"/>
    <lineage>
        <taxon>Bacteria</taxon>
        <taxon>Pseudomonadati</taxon>
        <taxon>Thermodesulfobacteriota</taxon>
        <taxon>Desulfuromonadia</taxon>
        <taxon>Desulfuromonadales</taxon>
        <taxon>Desulfuromonadaceae</taxon>
        <taxon>Desulfuromonas</taxon>
    </lineage>
</organism>
<proteinExistence type="inferred from homology"/>
<dbReference type="EMBL" id="AP024355">
    <property type="protein sequence ID" value="BCR04414.1"/>
    <property type="molecule type" value="Genomic_DNA"/>
</dbReference>
<protein>
    <submittedName>
        <fullName evidence="4">Amino acid dehydrogenase</fullName>
    </submittedName>
</protein>
<reference evidence="4 5" key="2">
    <citation type="journal article" date="2021" name="Int. J. Syst. Evol. Microbiol.">
        <title>Isolation and Polyphasic Characterization of Desulfuromonas versatilis sp. Nov., an Electrogenic Bacteria Capable of Versatile Metabolism Isolated from a Graphene Oxide-Reducing Enrichment Culture.</title>
        <authorList>
            <person name="Xie L."/>
            <person name="Yoshida N."/>
            <person name="Ishii S."/>
            <person name="Meng L."/>
        </authorList>
    </citation>
    <scope>NUCLEOTIDE SEQUENCE [LARGE SCALE GENOMIC DNA]</scope>
    <source>
        <strain evidence="4 5">NIT-T3</strain>
    </source>
</reference>
<dbReference type="InterPro" id="IPR046346">
    <property type="entry name" value="Aminoacid_DH-like_N_sf"/>
</dbReference>
<dbReference type="InterPro" id="IPR006096">
    <property type="entry name" value="Glu/Leu/Phe/Val/Trp_DH_C"/>
</dbReference>